<dbReference type="PANTHER" id="PTHR30203">
    <property type="entry name" value="OUTER MEMBRANE CATION EFFLUX PROTEIN"/>
    <property type="match status" value="1"/>
</dbReference>
<evidence type="ECO:0000313" key="11">
    <source>
        <dbReference type="EMBL" id="MBM0106805.1"/>
    </source>
</evidence>
<dbReference type="InterPro" id="IPR010131">
    <property type="entry name" value="MdtP/NodT-like"/>
</dbReference>
<comment type="caution">
    <text evidence="11">The sequence shown here is derived from an EMBL/GenBank/DDBJ whole genome shotgun (WGS) entry which is preliminary data.</text>
</comment>
<evidence type="ECO:0000256" key="7">
    <source>
        <dbReference type="ARBA" id="ARBA00023139"/>
    </source>
</evidence>
<evidence type="ECO:0000256" key="1">
    <source>
        <dbReference type="ARBA" id="ARBA00004370"/>
    </source>
</evidence>
<keyword evidence="6 10" id="KW-0472">Membrane</keyword>
<comment type="similarity">
    <text evidence="2 10">Belongs to the outer membrane factor (OMF) (TC 1.B.17) family.</text>
</comment>
<dbReference type="EMBL" id="JAEVLS010000004">
    <property type="protein sequence ID" value="MBM0106805.1"/>
    <property type="molecule type" value="Genomic_DNA"/>
</dbReference>
<keyword evidence="8 10" id="KW-0449">Lipoprotein</keyword>
<evidence type="ECO:0000256" key="2">
    <source>
        <dbReference type="ARBA" id="ARBA00007613"/>
    </source>
</evidence>
<keyword evidence="12" id="KW-1185">Reference proteome</keyword>
<dbReference type="Pfam" id="PF02321">
    <property type="entry name" value="OEP"/>
    <property type="match status" value="2"/>
</dbReference>
<keyword evidence="4 10" id="KW-0812">Transmembrane</keyword>
<evidence type="ECO:0000256" key="5">
    <source>
        <dbReference type="ARBA" id="ARBA00022729"/>
    </source>
</evidence>
<gene>
    <name evidence="11" type="ORF">JM946_18890</name>
</gene>
<feature type="signal peptide" evidence="10">
    <location>
        <begin position="1"/>
        <end position="22"/>
    </location>
</feature>
<dbReference type="RefSeq" id="WP_203168920.1">
    <property type="nucleotide sequence ID" value="NZ_JAEVLS010000004.1"/>
</dbReference>
<proteinExistence type="inferred from homology"/>
<dbReference type="PROSITE" id="PS51257">
    <property type="entry name" value="PROKAR_LIPOPROTEIN"/>
    <property type="match status" value="1"/>
</dbReference>
<evidence type="ECO:0000256" key="3">
    <source>
        <dbReference type="ARBA" id="ARBA00022452"/>
    </source>
</evidence>
<accession>A0ABS1X0P2</accession>
<dbReference type="Gene3D" id="1.20.1600.10">
    <property type="entry name" value="Outer membrane efflux proteins (OEP)"/>
    <property type="match status" value="1"/>
</dbReference>
<sequence length="481" mass="51306">MRTPLVKASSVALLGLTLTACAFIPDLGDKRGIPSVDSYVTEQSLNVDSMGEWPAERWWQAFGDEQLERLIEEGLRDSPTMAMARARLLRAEGLAQVAGAALQPNVALGASAAYAKPSYNTGLPTPPALHGWNDSGRIGYDASFALDFWGGNRAALAAAVGENRAVEADLAATRLLLTSAIADAYAQLSALYADRDVLERTLMVREQTLHLVARRHQYGYDSEADLRQAEAGPPTARAQLIDADERIALTRNRIAALIGAGPDRGLEIARPTARAQGNVSLPGDLRAELIGRRPDLVAARWRAEAASRRIDVAVARFRPNVNLVAAFGQQALGLDNVFATGSTAGSIGPAISLPIFDGGRRAGGYRVARAEYDAAVASYDATLSRALQEVSDALIQQRAVASRLSEEERAVTANERALALARSRFTAGAADLQSVLIAEDRLLVSQRALSADRARRLSLDIALVRALGGGWDYGASTLSTE</sequence>
<evidence type="ECO:0000256" key="9">
    <source>
        <dbReference type="ARBA" id="ARBA00037313"/>
    </source>
</evidence>
<dbReference type="NCBIfam" id="TIGR01845">
    <property type="entry name" value="outer_NodT"/>
    <property type="match status" value="1"/>
</dbReference>
<comment type="function">
    <text evidence="9">Could be involved in resistance to puromycin, acriflavine and tetraphenylarsonium chloride.</text>
</comment>
<keyword evidence="5 10" id="KW-0732">Signal</keyword>
<dbReference type="Proteomes" id="UP000661077">
    <property type="component" value="Unassembled WGS sequence"/>
</dbReference>
<evidence type="ECO:0000256" key="4">
    <source>
        <dbReference type="ARBA" id="ARBA00022692"/>
    </source>
</evidence>
<dbReference type="InterPro" id="IPR003423">
    <property type="entry name" value="OMP_efflux"/>
</dbReference>
<dbReference type="SUPFAM" id="SSF56954">
    <property type="entry name" value="Outer membrane efflux proteins (OEP)"/>
    <property type="match status" value="1"/>
</dbReference>
<reference evidence="11 12" key="1">
    <citation type="journal article" date="2021" name="Int. J. Syst. Evol. Microbiol.">
        <title>Steroidobacter gossypii sp. nov., isolated from soil of cotton cropping field.</title>
        <authorList>
            <person name="Huang R."/>
            <person name="Yang S."/>
            <person name="Zhen C."/>
            <person name="Liu W."/>
        </authorList>
    </citation>
    <scope>NUCLEOTIDE SEQUENCE [LARGE SCALE GENOMIC DNA]</scope>
    <source>
        <strain evidence="11 12">S1-65</strain>
    </source>
</reference>
<comment type="subcellular location">
    <subcellularLocation>
        <location evidence="10">Cell outer membrane</location>
        <topology evidence="10">Lipid-anchor</topology>
    </subcellularLocation>
    <subcellularLocation>
        <location evidence="1">Membrane</location>
    </subcellularLocation>
</comment>
<evidence type="ECO:0000313" key="12">
    <source>
        <dbReference type="Proteomes" id="UP000661077"/>
    </source>
</evidence>
<keyword evidence="7 10" id="KW-0564">Palmitate</keyword>
<keyword evidence="3 10" id="KW-1134">Transmembrane beta strand</keyword>
<dbReference type="Gene3D" id="2.20.200.10">
    <property type="entry name" value="Outer membrane efflux proteins (OEP)"/>
    <property type="match status" value="1"/>
</dbReference>
<protein>
    <submittedName>
        <fullName evidence="11">Efflux transporter outer membrane subunit</fullName>
    </submittedName>
</protein>
<feature type="chain" id="PRO_5044972848" evidence="10">
    <location>
        <begin position="23"/>
        <end position="481"/>
    </location>
</feature>
<name>A0ABS1X0P2_9GAMM</name>
<organism evidence="11 12">
    <name type="scientific">Steroidobacter gossypii</name>
    <dbReference type="NCBI Taxonomy" id="2805490"/>
    <lineage>
        <taxon>Bacteria</taxon>
        <taxon>Pseudomonadati</taxon>
        <taxon>Pseudomonadota</taxon>
        <taxon>Gammaproteobacteria</taxon>
        <taxon>Steroidobacterales</taxon>
        <taxon>Steroidobacteraceae</taxon>
        <taxon>Steroidobacter</taxon>
    </lineage>
</organism>
<evidence type="ECO:0000256" key="10">
    <source>
        <dbReference type="RuleBase" id="RU362097"/>
    </source>
</evidence>
<evidence type="ECO:0000256" key="8">
    <source>
        <dbReference type="ARBA" id="ARBA00023288"/>
    </source>
</evidence>
<evidence type="ECO:0000256" key="6">
    <source>
        <dbReference type="ARBA" id="ARBA00023136"/>
    </source>
</evidence>
<dbReference type="PANTHER" id="PTHR30203:SF20">
    <property type="entry name" value="MULTIDRUG RESISTANCE OUTER MEMBRANE PROTEIN MDTP-RELATED"/>
    <property type="match status" value="1"/>
</dbReference>